<proteinExistence type="predicted"/>
<dbReference type="EMBL" id="FOSN01000013">
    <property type="protein sequence ID" value="SFK63747.1"/>
    <property type="molecule type" value="Genomic_DNA"/>
</dbReference>
<keyword evidence="2" id="KW-0812">Transmembrane</keyword>
<protein>
    <submittedName>
        <fullName evidence="3">Uncharacterized protein</fullName>
    </submittedName>
</protein>
<organism evidence="3 4">
    <name type="scientific">Methylocapsa palsarum</name>
    <dbReference type="NCBI Taxonomy" id="1612308"/>
    <lineage>
        <taxon>Bacteria</taxon>
        <taxon>Pseudomonadati</taxon>
        <taxon>Pseudomonadota</taxon>
        <taxon>Alphaproteobacteria</taxon>
        <taxon>Hyphomicrobiales</taxon>
        <taxon>Beijerinckiaceae</taxon>
        <taxon>Methylocapsa</taxon>
    </lineage>
</organism>
<keyword evidence="4" id="KW-1185">Reference proteome</keyword>
<dbReference type="STRING" id="1612308.SAMN05444581_11322"/>
<dbReference type="InterPro" id="IPR011010">
    <property type="entry name" value="DNA_brk_join_enz"/>
</dbReference>
<feature type="transmembrane region" description="Helical" evidence="2">
    <location>
        <begin position="84"/>
        <end position="104"/>
    </location>
</feature>
<reference evidence="3 4" key="1">
    <citation type="submission" date="2016-10" db="EMBL/GenBank/DDBJ databases">
        <authorList>
            <person name="de Groot N.N."/>
        </authorList>
    </citation>
    <scope>NUCLEOTIDE SEQUENCE [LARGE SCALE GENOMIC DNA]</scope>
    <source>
        <strain evidence="3 4">NE2</strain>
    </source>
</reference>
<dbReference type="RefSeq" id="WP_139223635.1">
    <property type="nucleotide sequence ID" value="NZ_FOSN01000013.1"/>
</dbReference>
<feature type="region of interest" description="Disordered" evidence="1">
    <location>
        <begin position="1"/>
        <end position="23"/>
    </location>
</feature>
<dbReference type="GO" id="GO:0003677">
    <property type="term" value="F:DNA binding"/>
    <property type="evidence" value="ECO:0007669"/>
    <property type="project" value="InterPro"/>
</dbReference>
<dbReference type="AlphaFoldDB" id="A0A1I4B6H0"/>
<dbReference type="OrthoDB" id="7830133at2"/>
<evidence type="ECO:0000256" key="2">
    <source>
        <dbReference type="SAM" id="Phobius"/>
    </source>
</evidence>
<name>A0A1I4B6H0_9HYPH</name>
<evidence type="ECO:0000313" key="3">
    <source>
        <dbReference type="EMBL" id="SFK63747.1"/>
    </source>
</evidence>
<gene>
    <name evidence="3" type="ORF">SAMN05444581_11322</name>
</gene>
<evidence type="ECO:0000256" key="1">
    <source>
        <dbReference type="SAM" id="MobiDB-lite"/>
    </source>
</evidence>
<accession>A0A1I4B6H0</accession>
<sequence>MSPPYRNARQDLRAADGQAAPRRHPQAVRWLVTGQVVATNPAHAVRGPKHVVKTGKTAVLDGDQARKLLNSIDTSTLVGLRDRALISVMTFAFALIGAVVATRVEDYYPEGKRWWAGSTKKAASGTRRGLWGRRNPPGTDVTTLRI</sequence>
<keyword evidence="2" id="KW-0472">Membrane</keyword>
<dbReference type="Proteomes" id="UP000198755">
    <property type="component" value="Unassembled WGS sequence"/>
</dbReference>
<evidence type="ECO:0000313" key="4">
    <source>
        <dbReference type="Proteomes" id="UP000198755"/>
    </source>
</evidence>
<keyword evidence="2" id="KW-1133">Transmembrane helix</keyword>
<dbReference type="SUPFAM" id="SSF56349">
    <property type="entry name" value="DNA breaking-rejoining enzymes"/>
    <property type="match status" value="1"/>
</dbReference>